<dbReference type="EMBL" id="ACGK02000005">
    <property type="protein sequence ID" value="EGF22735.1"/>
    <property type="molecule type" value="Genomic_DNA"/>
</dbReference>
<dbReference type="eggNOG" id="ENOG502ZCC1">
    <property type="taxonomic scope" value="Bacteria"/>
</dbReference>
<name>F1T6U0_9ACTN</name>
<gene>
    <name evidence="2" type="ORF">HMPREF0091_11242</name>
</gene>
<accession>F1T6U0</accession>
<keyword evidence="3" id="KW-1185">Reference proteome</keyword>
<keyword evidence="1" id="KW-1133">Transmembrane helix</keyword>
<feature type="transmembrane region" description="Helical" evidence="1">
    <location>
        <begin position="43"/>
        <end position="66"/>
    </location>
</feature>
<dbReference type="Gene3D" id="3.40.50.1110">
    <property type="entry name" value="SGNH hydrolase"/>
    <property type="match status" value="1"/>
</dbReference>
<dbReference type="Proteomes" id="UP000005947">
    <property type="component" value="Unassembled WGS sequence"/>
</dbReference>
<sequence length="506" mass="58236">MPITKLTHHTDTSISQVACASLKNDQSKTSSFSFKQRVIRRCVAALIFMIVFCLINVALMCAFVPYSSWSLISWEAFNKASHVDTIITGSSYAERTINPTILDDKLHTTTYTVAVPLQSLHDSFHAIKKTHETRGISRVILGLRHESLWDDPNETDLKRHAIFSTGYLSDLSLPYYLKDVSQTVFDPHYFGKRDSLNYPVLWGYHVNRKSDPLNNLSQRLSSTDRIADSVIHYHTWHYYANGYGNYSSNTKWFDHGVDLGKGTLTPFEFGKLSDEHMKTYEEICKYCKEHNIELITVITPYPSFVFVNDKGVYPSMMKPLEALAQKYGSRYIDLNLVKDNQYRPSLLQFYDVEHLNSSGADRVSALVADILSNTDPDARMNELLYRYDQWEDCRNSYPGVQHVSCTISAQDGEQNIHIDSCHNDKITPEFRIVARKVKENLSNYDIMYRAYKNYDPTATEVIRDWSSETDFTWKPKTKGKYILYIQSRPLIQSDQDCGLTRVITVV</sequence>
<organism evidence="2 3">
    <name type="scientific">Fannyhessea vaginae DSM 15829</name>
    <dbReference type="NCBI Taxonomy" id="525256"/>
    <lineage>
        <taxon>Bacteria</taxon>
        <taxon>Bacillati</taxon>
        <taxon>Actinomycetota</taxon>
        <taxon>Coriobacteriia</taxon>
        <taxon>Coriobacteriales</taxon>
        <taxon>Atopobiaceae</taxon>
        <taxon>Fannyhessea</taxon>
    </lineage>
</organism>
<dbReference type="AlphaFoldDB" id="F1T6U0"/>
<evidence type="ECO:0000313" key="3">
    <source>
        <dbReference type="Proteomes" id="UP000005947"/>
    </source>
</evidence>
<evidence type="ECO:0000256" key="1">
    <source>
        <dbReference type="SAM" id="Phobius"/>
    </source>
</evidence>
<dbReference type="SUPFAM" id="SSF52266">
    <property type="entry name" value="SGNH hydrolase"/>
    <property type="match status" value="1"/>
</dbReference>
<keyword evidence="1" id="KW-0812">Transmembrane</keyword>
<keyword evidence="1" id="KW-0472">Membrane</keyword>
<dbReference type="OrthoDB" id="7297045at2"/>
<evidence type="ECO:0000313" key="2">
    <source>
        <dbReference type="EMBL" id="EGF22735.1"/>
    </source>
</evidence>
<reference evidence="2 3" key="1">
    <citation type="submission" date="2011-02" db="EMBL/GenBank/DDBJ databases">
        <authorList>
            <person name="Muzny D."/>
            <person name="Qin X."/>
            <person name="Buhay C."/>
            <person name="Dugan-Rocha S."/>
            <person name="Ding Y."/>
            <person name="Chen G."/>
            <person name="Hawes A."/>
            <person name="Holder M."/>
            <person name="Jhangiani S."/>
            <person name="Johnson A."/>
            <person name="Khan Z."/>
            <person name="Li Z."/>
            <person name="Liu W."/>
            <person name="Liu X."/>
            <person name="Perez L."/>
            <person name="Shen H."/>
            <person name="Wang Q."/>
            <person name="Watt J."/>
            <person name="Xi L."/>
            <person name="Xin Y."/>
            <person name="Zhou J."/>
            <person name="Deng J."/>
            <person name="Jiang H."/>
            <person name="Liu Y."/>
            <person name="Qu J."/>
            <person name="Song X.-Z."/>
            <person name="Zhang L."/>
            <person name="Villasana D."/>
            <person name="Johnson A."/>
            <person name="Liu J."/>
            <person name="Liyanage D."/>
            <person name="Lorensuhewa L."/>
            <person name="Robinson T."/>
            <person name="Song A."/>
            <person name="Song B.-B."/>
            <person name="Dinh H."/>
            <person name="Thornton R."/>
            <person name="Coyle M."/>
            <person name="Francisco L."/>
            <person name="Jackson L."/>
            <person name="Javaid M."/>
            <person name="Korchina V."/>
            <person name="Kovar C."/>
            <person name="Mata R."/>
            <person name="Mathew T."/>
            <person name="Ngo R."/>
            <person name="Nguyen L."/>
            <person name="Nguyen N."/>
            <person name="Okwuonu G."/>
            <person name="Ongeri F."/>
            <person name="Pham C."/>
            <person name="Simmons D."/>
            <person name="Wilczek-Boney K."/>
            <person name="Hale W."/>
            <person name="Jakkamsetti A."/>
            <person name="Pham P."/>
            <person name="Ruth R."/>
            <person name="San Lucas F."/>
            <person name="Warren J."/>
            <person name="Zhang J."/>
            <person name="Zhao Z."/>
            <person name="Zhou C."/>
            <person name="Zhu D."/>
            <person name="Lee S."/>
            <person name="Bess C."/>
            <person name="Blankenburg K."/>
            <person name="Forbes L."/>
            <person name="Fu Q."/>
            <person name="Gubbala S."/>
            <person name="Hirani K."/>
            <person name="Jayaseelan J.C."/>
            <person name="Lara F."/>
            <person name="Munidasa M."/>
            <person name="Palculict T."/>
            <person name="Patil S."/>
            <person name="Pu L.-L."/>
            <person name="Saada N."/>
            <person name="Tang L."/>
            <person name="Weissenberger G."/>
            <person name="Zhu Y."/>
            <person name="Hemphill L."/>
            <person name="Shang Y."/>
            <person name="Youmans B."/>
            <person name="Ayvaz T."/>
            <person name="Ross M."/>
            <person name="Santibanez J."/>
            <person name="Aqrawi P."/>
            <person name="Gross S."/>
            <person name="Joshi V."/>
            <person name="Fowler G."/>
            <person name="Nazareth L."/>
            <person name="Reid J."/>
            <person name="Worley K."/>
            <person name="Petrosino J."/>
            <person name="Highlander S."/>
            <person name="Gibbs R."/>
        </authorList>
    </citation>
    <scope>NUCLEOTIDE SEQUENCE [LARGE SCALE GENOMIC DNA]</scope>
    <source>
        <strain evidence="2 3">DSM 15829</strain>
    </source>
</reference>
<dbReference type="RefSeq" id="WP_006303452.1">
    <property type="nucleotide sequence ID" value="NZ_ACGK02000005.1"/>
</dbReference>
<comment type="caution">
    <text evidence="2">The sequence shown here is derived from an EMBL/GenBank/DDBJ whole genome shotgun (WGS) entry which is preliminary data.</text>
</comment>
<protein>
    <submittedName>
        <fullName evidence="2">Uncharacterized protein</fullName>
    </submittedName>
</protein>
<dbReference type="GeneID" id="93209953"/>
<dbReference type="InterPro" id="IPR036514">
    <property type="entry name" value="SGNH_hydro_sf"/>
</dbReference>
<proteinExistence type="predicted"/>